<feature type="region of interest" description="Disordered" evidence="1">
    <location>
        <begin position="159"/>
        <end position="179"/>
    </location>
</feature>
<dbReference type="EMBL" id="FMBA01000003">
    <property type="protein sequence ID" value="SCB78175.1"/>
    <property type="molecule type" value="Genomic_DNA"/>
</dbReference>
<sequence>MALRIELDSYKPGIAKFLAQKWSGSSQIDILVQRNQDGYYLSGLNQWNPEKNWHTLENMSVENEKLTGYVGEWLVDSLVTQESQLRFLIQIRDKQNQSYVDGGVVSIAETVFASAALNAQTTLSNEEQVIEHPEPVNDPIVEDEPPLIEESNITSQKETLVEPIETTDPEPKSESEITPVEPVKSKSHLGLIVSIVVGCMMLIGLGFTAWYFLFFKNQLQPNPTVEISGQCSLNNTSTDDLTFIQQCLQTKPETEAIIQIITEAKKAEKCNIAQRLYANQAQTNANIAMLYAKEYDEKFYEANNCFKADKETAIYWYETSLTNDPKNTFVKDRLTQLQK</sequence>
<accession>A0A1C3Z768</accession>
<dbReference type="RefSeq" id="WP_091119725.1">
    <property type="nucleotide sequence ID" value="NZ_FMBA01000003.1"/>
</dbReference>
<evidence type="ECO:0000256" key="2">
    <source>
        <dbReference type="SAM" id="Phobius"/>
    </source>
</evidence>
<dbReference type="AlphaFoldDB" id="A0A1C3Z768"/>
<feature type="transmembrane region" description="Helical" evidence="2">
    <location>
        <begin position="189"/>
        <end position="213"/>
    </location>
</feature>
<keyword evidence="2" id="KW-0812">Transmembrane</keyword>
<keyword evidence="2" id="KW-1133">Transmembrane helix</keyword>
<evidence type="ECO:0000313" key="4">
    <source>
        <dbReference type="Proteomes" id="UP000199698"/>
    </source>
</evidence>
<organism evidence="3 4">
    <name type="scientific">Gilliamella intestini</name>
    <dbReference type="NCBI Taxonomy" id="1798183"/>
    <lineage>
        <taxon>Bacteria</taxon>
        <taxon>Pseudomonadati</taxon>
        <taxon>Pseudomonadota</taxon>
        <taxon>Gammaproteobacteria</taxon>
        <taxon>Orbales</taxon>
        <taxon>Orbaceae</taxon>
        <taxon>Gilliamella</taxon>
    </lineage>
</organism>
<keyword evidence="2" id="KW-0472">Membrane</keyword>
<dbReference type="Proteomes" id="UP000199698">
    <property type="component" value="Unassembled WGS sequence"/>
</dbReference>
<proteinExistence type="predicted"/>
<dbReference type="OrthoDB" id="6158985at2"/>
<gene>
    <name evidence="3" type="ORF">GA0061080_100348</name>
</gene>
<name>A0A1C3Z768_9GAMM</name>
<reference evidence="4" key="1">
    <citation type="submission" date="2016-08" db="EMBL/GenBank/DDBJ databases">
        <authorList>
            <person name="Varghese N."/>
            <person name="Submissions Spin"/>
        </authorList>
    </citation>
    <scope>NUCLEOTIDE SEQUENCE [LARGE SCALE GENOMIC DNA]</scope>
    <source>
        <strain evidence="4">R-53144</strain>
    </source>
</reference>
<evidence type="ECO:0000313" key="3">
    <source>
        <dbReference type="EMBL" id="SCB78175.1"/>
    </source>
</evidence>
<protein>
    <submittedName>
        <fullName evidence="3">Uncharacterized protein</fullName>
    </submittedName>
</protein>
<evidence type="ECO:0000256" key="1">
    <source>
        <dbReference type="SAM" id="MobiDB-lite"/>
    </source>
</evidence>
<dbReference type="STRING" id="1798183.GA0061080_100348"/>
<keyword evidence="4" id="KW-1185">Reference proteome</keyword>